<dbReference type="Proteomes" id="UP000229963">
    <property type="component" value="Segment"/>
</dbReference>
<reference evidence="3" key="1">
    <citation type="submission" date="2017-08" db="EMBL/GenBank/DDBJ databases">
        <authorList>
            <person name="Zhao F."/>
            <person name="Pan X."/>
            <person name="Tong Y."/>
        </authorList>
    </citation>
    <scope>NUCLEOTIDE SEQUENCE [LARGE SCALE GENOMIC DNA]</scope>
</reference>
<name>A0A291LBE0_9CAUD</name>
<evidence type="ECO:0000313" key="2">
    <source>
        <dbReference type="EMBL" id="ATI16440.1"/>
    </source>
</evidence>
<dbReference type="RefSeq" id="YP_009792836.1">
    <property type="nucleotide sequence ID" value="NC_047862.1"/>
</dbReference>
<organism evidence="2 3">
    <name type="scientific">Klebsiella phage vB_KpnS_IME279</name>
    <dbReference type="NCBI Taxonomy" id="2041211"/>
    <lineage>
        <taxon>Viruses</taxon>
        <taxon>Duplodnaviria</taxon>
        <taxon>Heunggongvirae</taxon>
        <taxon>Uroviricota</taxon>
        <taxon>Caudoviricetes</taxon>
        <taxon>Sortsnevirus</taxon>
        <taxon>Sortsnevirus IME279</taxon>
    </lineage>
</organism>
<proteinExistence type="predicted"/>
<feature type="region of interest" description="Disordered" evidence="1">
    <location>
        <begin position="1"/>
        <end position="26"/>
    </location>
</feature>
<keyword evidence="3" id="KW-1185">Reference proteome</keyword>
<accession>A0A291LBE0</accession>
<dbReference type="KEGG" id="vg:54983045"/>
<dbReference type="EMBL" id="MF614100">
    <property type="protein sequence ID" value="ATI16440.1"/>
    <property type="molecule type" value="Genomic_DNA"/>
</dbReference>
<evidence type="ECO:0000313" key="3">
    <source>
        <dbReference type="Proteomes" id="UP000229963"/>
    </source>
</evidence>
<protein>
    <submittedName>
        <fullName evidence="2">Uncharacterized protein</fullName>
    </submittedName>
</protein>
<dbReference type="GeneID" id="54983045"/>
<sequence>MANEQNLKKGNRFSKDNQPQRRGREKQFRTLLLDALRKVKVKEKTGRKIDVEDEETGEIRQEDELVEVALTEDMYIQRAIQMSLYDPSMMRDILSRLVPYVKPTAPIYQFELKGTKASDKIREVTQAVADGILPFDAAEVIVKMIRHGAEVEELSDLIARLDALEALLNEQKK</sequence>
<evidence type="ECO:0000256" key="1">
    <source>
        <dbReference type="SAM" id="MobiDB-lite"/>
    </source>
</evidence>